<evidence type="ECO:0000259" key="6">
    <source>
        <dbReference type="PROSITE" id="PS51471"/>
    </source>
</evidence>
<reference evidence="7" key="1">
    <citation type="submission" date="2023-06" db="EMBL/GenBank/DDBJ databases">
        <title>Draft genome of Marssonina rosae.</title>
        <authorList>
            <person name="Cheng Q."/>
        </authorList>
    </citation>
    <scope>NUCLEOTIDE SEQUENCE</scope>
    <source>
        <strain evidence="7">R4</strain>
    </source>
</reference>
<gene>
    <name evidence="7" type="ORF">QTJ16_004245</name>
</gene>
<dbReference type="GO" id="GO:0005506">
    <property type="term" value="F:iron ion binding"/>
    <property type="evidence" value="ECO:0007669"/>
    <property type="project" value="InterPro"/>
</dbReference>
<dbReference type="InterPro" id="IPR044862">
    <property type="entry name" value="Pro_4_hyd_alph_FE2OG_OXY"/>
</dbReference>
<evidence type="ECO:0000256" key="1">
    <source>
        <dbReference type="ARBA" id="ARBA00001961"/>
    </source>
</evidence>
<keyword evidence="4" id="KW-0560">Oxidoreductase</keyword>
<dbReference type="InterPro" id="IPR045054">
    <property type="entry name" value="P4HA-like"/>
</dbReference>
<dbReference type="FunFam" id="2.60.120.620:FF:000027">
    <property type="entry name" value="Oxidoreductase, 2OG-Fe(II) oxygenase family family"/>
    <property type="match status" value="1"/>
</dbReference>
<dbReference type="Proteomes" id="UP001285354">
    <property type="component" value="Unassembled WGS sequence"/>
</dbReference>
<organism evidence="7 8">
    <name type="scientific">Diplocarpon rosae</name>
    <dbReference type="NCBI Taxonomy" id="946125"/>
    <lineage>
        <taxon>Eukaryota</taxon>
        <taxon>Fungi</taxon>
        <taxon>Dikarya</taxon>
        <taxon>Ascomycota</taxon>
        <taxon>Pezizomycotina</taxon>
        <taxon>Leotiomycetes</taxon>
        <taxon>Helotiales</taxon>
        <taxon>Drepanopezizaceae</taxon>
        <taxon>Diplocarpon</taxon>
    </lineage>
</organism>
<dbReference type="GO" id="GO:0031418">
    <property type="term" value="F:L-ascorbic acid binding"/>
    <property type="evidence" value="ECO:0007669"/>
    <property type="project" value="InterPro"/>
</dbReference>
<dbReference type="EMBL" id="JAUBYV010000006">
    <property type="protein sequence ID" value="KAK2625983.1"/>
    <property type="molecule type" value="Genomic_DNA"/>
</dbReference>
<dbReference type="InterPro" id="IPR005123">
    <property type="entry name" value="Oxoglu/Fe-dep_dioxygenase_dom"/>
</dbReference>
<dbReference type="GO" id="GO:0005783">
    <property type="term" value="C:endoplasmic reticulum"/>
    <property type="evidence" value="ECO:0007669"/>
    <property type="project" value="TreeGrafter"/>
</dbReference>
<dbReference type="AlphaFoldDB" id="A0AAD9WDA7"/>
<evidence type="ECO:0000313" key="8">
    <source>
        <dbReference type="Proteomes" id="UP001285354"/>
    </source>
</evidence>
<dbReference type="Pfam" id="PF13640">
    <property type="entry name" value="2OG-FeII_Oxy_3"/>
    <property type="match status" value="1"/>
</dbReference>
<comment type="cofactor">
    <cofactor evidence="1">
        <name>L-ascorbate</name>
        <dbReference type="ChEBI" id="CHEBI:38290"/>
    </cofactor>
</comment>
<dbReference type="PANTHER" id="PTHR10869">
    <property type="entry name" value="PROLYL 4-HYDROXYLASE ALPHA SUBUNIT"/>
    <property type="match status" value="1"/>
</dbReference>
<evidence type="ECO:0000313" key="7">
    <source>
        <dbReference type="EMBL" id="KAK2625983.1"/>
    </source>
</evidence>
<evidence type="ECO:0000256" key="5">
    <source>
        <dbReference type="ARBA" id="ARBA00023004"/>
    </source>
</evidence>
<evidence type="ECO:0000256" key="3">
    <source>
        <dbReference type="ARBA" id="ARBA00022964"/>
    </source>
</evidence>
<name>A0AAD9WDA7_9HELO</name>
<dbReference type="InterPro" id="IPR006620">
    <property type="entry name" value="Pro_4_hyd_alph"/>
</dbReference>
<dbReference type="SMART" id="SM00702">
    <property type="entry name" value="P4Hc"/>
    <property type="match status" value="1"/>
</dbReference>
<proteinExistence type="predicted"/>
<feature type="domain" description="Fe2OG dioxygenase" evidence="6">
    <location>
        <begin position="137"/>
        <end position="270"/>
    </location>
</feature>
<keyword evidence="2" id="KW-0479">Metal-binding</keyword>
<dbReference type="PANTHER" id="PTHR10869:SF246">
    <property type="entry name" value="TRANSMEMBRANE PROLYL 4-HYDROXYLASE"/>
    <property type="match status" value="1"/>
</dbReference>
<evidence type="ECO:0000256" key="4">
    <source>
        <dbReference type="ARBA" id="ARBA00023002"/>
    </source>
</evidence>
<comment type="caution">
    <text evidence="7">The sequence shown here is derived from an EMBL/GenBank/DDBJ whole genome shotgun (WGS) entry which is preliminary data.</text>
</comment>
<keyword evidence="3" id="KW-0223">Dioxygenase</keyword>
<keyword evidence="8" id="KW-1185">Reference proteome</keyword>
<protein>
    <recommendedName>
        <fullName evidence="6">Fe2OG dioxygenase domain-containing protein</fullName>
    </recommendedName>
</protein>
<dbReference type="GO" id="GO:0004656">
    <property type="term" value="F:procollagen-proline 4-dioxygenase activity"/>
    <property type="evidence" value="ECO:0007669"/>
    <property type="project" value="TreeGrafter"/>
</dbReference>
<dbReference type="Gene3D" id="2.60.120.620">
    <property type="entry name" value="q2cbj1_9rhob like domain"/>
    <property type="match status" value="1"/>
</dbReference>
<keyword evidence="5" id="KW-0408">Iron</keyword>
<sequence length="275" mass="30744">MIGYVAALVPLYVFLYVPLYNIFFGTTQTLPTGAALNSSLIATNEPLLCPAHSYKTHILSLEPLIIYIENFLSPGESRHLIKISEGKFEASTVSTGAETSIKTEVRHSEVALVDRDDVVRCIEHRARDFQGWRPDLHVERLRTQRYGVGGHYVHHYDWSGASRDADRVSTFMVYVNGSCEGGGTEFPRIRMPDTSQGGWCEFLECEPRGGPVDVETQRRGEAGVTFKPKTGNAVFWENLRPDGSGYEETWHAGLPVLSGTKIGLNIWSWGPARRR</sequence>
<evidence type="ECO:0000256" key="2">
    <source>
        <dbReference type="ARBA" id="ARBA00022723"/>
    </source>
</evidence>
<dbReference type="PROSITE" id="PS51471">
    <property type="entry name" value="FE2OG_OXY"/>
    <property type="match status" value="1"/>
</dbReference>
<accession>A0AAD9WDA7</accession>